<keyword evidence="13" id="KW-1185">Reference proteome</keyword>
<feature type="transmembrane region" description="Helical" evidence="10">
    <location>
        <begin position="443"/>
        <end position="464"/>
    </location>
</feature>
<dbReference type="PANTHER" id="PTHR11003:SF334">
    <property type="entry name" value="FI03418P"/>
    <property type="match status" value="1"/>
</dbReference>
<feature type="compositionally biased region" description="Basic and acidic residues" evidence="9">
    <location>
        <begin position="274"/>
        <end position="296"/>
    </location>
</feature>
<feature type="compositionally biased region" description="Polar residues" evidence="9">
    <location>
        <begin position="242"/>
        <end position="271"/>
    </location>
</feature>
<accession>A0A7R8CPE7</accession>
<dbReference type="InterPro" id="IPR013099">
    <property type="entry name" value="K_chnl_dom"/>
</dbReference>
<evidence type="ECO:0000256" key="2">
    <source>
        <dbReference type="ARBA" id="ARBA00022448"/>
    </source>
</evidence>
<gene>
    <name evidence="12" type="ORF">LSAA_5090</name>
</gene>
<proteinExistence type="inferred from homology"/>
<organism evidence="12 13">
    <name type="scientific">Lepeophtheirus salmonis</name>
    <name type="common">Salmon louse</name>
    <name type="synonym">Caligus salmonis</name>
    <dbReference type="NCBI Taxonomy" id="72036"/>
    <lineage>
        <taxon>Eukaryota</taxon>
        <taxon>Metazoa</taxon>
        <taxon>Ecdysozoa</taxon>
        <taxon>Arthropoda</taxon>
        <taxon>Crustacea</taxon>
        <taxon>Multicrustacea</taxon>
        <taxon>Hexanauplia</taxon>
        <taxon>Copepoda</taxon>
        <taxon>Siphonostomatoida</taxon>
        <taxon>Caligidae</taxon>
        <taxon>Lepeophtheirus</taxon>
    </lineage>
</organism>
<dbReference type="Pfam" id="PF07885">
    <property type="entry name" value="Ion_trans_2"/>
    <property type="match status" value="2"/>
</dbReference>
<evidence type="ECO:0000256" key="5">
    <source>
        <dbReference type="ARBA" id="ARBA00023065"/>
    </source>
</evidence>
<feature type="domain" description="Potassium channel" evidence="11">
    <location>
        <begin position="115"/>
        <end position="165"/>
    </location>
</feature>
<feature type="compositionally biased region" description="Polar residues" evidence="9">
    <location>
        <begin position="297"/>
        <end position="313"/>
    </location>
</feature>
<protein>
    <submittedName>
        <fullName evidence="12">(salmon louse) hypothetical protein</fullName>
    </submittedName>
</protein>
<evidence type="ECO:0000313" key="12">
    <source>
        <dbReference type="EMBL" id="CAF2839121.1"/>
    </source>
</evidence>
<dbReference type="InterPro" id="IPR003280">
    <property type="entry name" value="2pore_dom_K_chnl"/>
</dbReference>
<keyword evidence="3 8" id="KW-0812">Transmembrane</keyword>
<dbReference type="GO" id="GO:0030322">
    <property type="term" value="P:stabilization of membrane potential"/>
    <property type="evidence" value="ECO:0007669"/>
    <property type="project" value="TreeGrafter"/>
</dbReference>
<evidence type="ECO:0000256" key="3">
    <source>
        <dbReference type="ARBA" id="ARBA00022692"/>
    </source>
</evidence>
<keyword evidence="2 8" id="KW-0813">Transport</keyword>
<reference evidence="12" key="1">
    <citation type="submission" date="2021-02" db="EMBL/GenBank/DDBJ databases">
        <authorList>
            <person name="Bekaert M."/>
        </authorList>
    </citation>
    <scope>NUCLEOTIDE SEQUENCE</scope>
    <source>
        <strain evidence="12">IoA-00</strain>
    </source>
</reference>
<sequence>MSIEDHLPDFELEDEEDQSQGTCCGNKLNICELSCKACTAFRKALTFIVSHVGLIMLVAGYCLIGAFTFERLERDHEQSIKKSIAGLRANFTDDNWSDSVHRRMKEFEHSILSSMKVDGWNGYEDPDKKEWTFAGALFYSIVVVTTIGYGDQTPKTDFVILGMQWHLVFDSFIGKYAASYVSMGIIDHSVQEESIQLFINNNESSRRTDTPKLTRSHSVRVPKKLRRIATEDLSLQINQEEILDPSSNIEQNEIPSPSSDISRNNSDTKSGGQKVEKSDSKRSQKSLKPAEIRKTPSSDSNLSNVGSPTSSKNLFGPTLSPTATSSSPFFYPSSRLPIQTGNFRAGKSNTDYDYVICGGQGTEFVVTPTDEEDNFDFEKRSIPLWVCMFWVLSYVAGGAVLFSGWEGWTLLDSSYFCFITLTTIGFGDYVPKTNKRVNAEVSILFCSLYLLFGMSLLVMTFNLVQDEVIFKVRTVAHKLGIINDEEMYDIHEN</sequence>
<evidence type="ECO:0000256" key="9">
    <source>
        <dbReference type="SAM" id="MobiDB-lite"/>
    </source>
</evidence>
<evidence type="ECO:0000256" key="7">
    <source>
        <dbReference type="ARBA" id="ARBA00023303"/>
    </source>
</evidence>
<evidence type="ECO:0000256" key="4">
    <source>
        <dbReference type="ARBA" id="ARBA00022989"/>
    </source>
</evidence>
<dbReference type="Gene3D" id="1.10.287.70">
    <property type="match status" value="2"/>
</dbReference>
<dbReference type="GO" id="GO:0015271">
    <property type="term" value="F:outward rectifier potassium channel activity"/>
    <property type="evidence" value="ECO:0007669"/>
    <property type="project" value="TreeGrafter"/>
</dbReference>
<feature type="transmembrane region" description="Helical" evidence="10">
    <location>
        <begin position="382"/>
        <end position="401"/>
    </location>
</feature>
<evidence type="ECO:0000256" key="6">
    <source>
        <dbReference type="ARBA" id="ARBA00023136"/>
    </source>
</evidence>
<feature type="transmembrane region" description="Helical" evidence="10">
    <location>
        <begin position="413"/>
        <end position="431"/>
    </location>
</feature>
<keyword evidence="4 10" id="KW-1133">Transmembrane helix</keyword>
<keyword evidence="5 8" id="KW-0406">Ion transport</keyword>
<evidence type="ECO:0000256" key="10">
    <source>
        <dbReference type="SAM" id="Phobius"/>
    </source>
</evidence>
<dbReference type="EMBL" id="HG994593">
    <property type="protein sequence ID" value="CAF2839121.1"/>
    <property type="molecule type" value="Genomic_DNA"/>
</dbReference>
<keyword evidence="6 10" id="KW-0472">Membrane</keyword>
<dbReference type="GO" id="GO:0005886">
    <property type="term" value="C:plasma membrane"/>
    <property type="evidence" value="ECO:0007669"/>
    <property type="project" value="TreeGrafter"/>
</dbReference>
<dbReference type="AlphaFoldDB" id="A0A7R8CPE7"/>
<dbReference type="PRINTS" id="PR01333">
    <property type="entry name" value="2POREKCHANEL"/>
</dbReference>
<dbReference type="SUPFAM" id="SSF81324">
    <property type="entry name" value="Voltage-gated potassium channels"/>
    <property type="match status" value="2"/>
</dbReference>
<feature type="domain" description="Potassium channel" evidence="11">
    <location>
        <begin position="390"/>
        <end position="466"/>
    </location>
</feature>
<evidence type="ECO:0000313" key="13">
    <source>
        <dbReference type="Proteomes" id="UP000675881"/>
    </source>
</evidence>
<evidence type="ECO:0000259" key="11">
    <source>
        <dbReference type="Pfam" id="PF07885"/>
    </source>
</evidence>
<evidence type="ECO:0000256" key="1">
    <source>
        <dbReference type="ARBA" id="ARBA00004141"/>
    </source>
</evidence>
<keyword evidence="7 8" id="KW-0407">Ion channel</keyword>
<feature type="region of interest" description="Disordered" evidence="9">
    <location>
        <begin position="242"/>
        <end position="318"/>
    </location>
</feature>
<dbReference type="OrthoDB" id="297496at2759"/>
<comment type="subcellular location">
    <subcellularLocation>
        <location evidence="1">Membrane</location>
        <topology evidence="1">Multi-pass membrane protein</topology>
    </subcellularLocation>
</comment>
<feature type="transmembrane region" description="Helical" evidence="10">
    <location>
        <begin position="131"/>
        <end position="150"/>
    </location>
</feature>
<name>A0A7R8CPE7_LEPSM</name>
<comment type="similarity">
    <text evidence="8">Belongs to the two pore domain potassium channel (TC 1.A.1.8) family.</text>
</comment>
<dbReference type="PANTHER" id="PTHR11003">
    <property type="entry name" value="POTASSIUM CHANNEL, SUBFAMILY K"/>
    <property type="match status" value="1"/>
</dbReference>
<evidence type="ECO:0000256" key="8">
    <source>
        <dbReference type="RuleBase" id="RU003857"/>
    </source>
</evidence>
<feature type="transmembrane region" description="Helical" evidence="10">
    <location>
        <begin position="44"/>
        <end position="69"/>
    </location>
</feature>
<dbReference type="Proteomes" id="UP000675881">
    <property type="component" value="Chromosome 14"/>
</dbReference>
<dbReference type="GO" id="GO:0022841">
    <property type="term" value="F:potassium ion leak channel activity"/>
    <property type="evidence" value="ECO:0007669"/>
    <property type="project" value="TreeGrafter"/>
</dbReference>